<gene>
    <name evidence="1" type="ORF">EVA_08522</name>
</gene>
<comment type="caution">
    <text evidence="1">The sequence shown here is derived from an EMBL/GenBank/DDBJ whole genome shotgun (WGS) entry which is preliminary data.</text>
</comment>
<accession>J9GMA1</accession>
<protein>
    <submittedName>
        <fullName evidence="1">Uncharacterized protein</fullName>
    </submittedName>
</protein>
<feature type="non-terminal residue" evidence="1">
    <location>
        <position position="1"/>
    </location>
</feature>
<proteinExistence type="predicted"/>
<organism evidence="1">
    <name type="scientific">gut metagenome</name>
    <dbReference type="NCBI Taxonomy" id="749906"/>
    <lineage>
        <taxon>unclassified sequences</taxon>
        <taxon>metagenomes</taxon>
        <taxon>organismal metagenomes</taxon>
    </lineage>
</organism>
<dbReference type="EMBL" id="AMCI01002192">
    <property type="protein sequence ID" value="EJX03373.1"/>
    <property type="molecule type" value="Genomic_DNA"/>
</dbReference>
<evidence type="ECO:0000313" key="1">
    <source>
        <dbReference type="EMBL" id="EJX03373.1"/>
    </source>
</evidence>
<name>J9GMA1_9ZZZZ</name>
<sequence>TDCAAGIAWQESCVRRALGEVKIFEDTDSPSYYGDVLSFLVRAGGAATYQDKRGIYALVGITA</sequence>
<reference evidence="1" key="1">
    <citation type="journal article" date="2012" name="PLoS ONE">
        <title>Gene sets for utilization of primary and secondary nutrition supplies in the distal gut of endangered iberian lynx.</title>
        <authorList>
            <person name="Alcaide M."/>
            <person name="Messina E."/>
            <person name="Richter M."/>
            <person name="Bargiela R."/>
            <person name="Peplies J."/>
            <person name="Huws S.A."/>
            <person name="Newbold C.J."/>
            <person name="Golyshin P.N."/>
            <person name="Simon M.A."/>
            <person name="Lopez G."/>
            <person name="Yakimov M.M."/>
            <person name="Ferrer M."/>
        </authorList>
    </citation>
    <scope>NUCLEOTIDE SEQUENCE</scope>
</reference>
<dbReference type="AlphaFoldDB" id="J9GMA1"/>